<dbReference type="EMBL" id="QGGU01000006">
    <property type="protein sequence ID" value="PWK50925.1"/>
    <property type="molecule type" value="Genomic_DNA"/>
</dbReference>
<evidence type="ECO:0000313" key="7">
    <source>
        <dbReference type="Proteomes" id="UP000245790"/>
    </source>
</evidence>
<dbReference type="GO" id="GO:0016776">
    <property type="term" value="F:phosphotransferase activity, phosphate group as acceptor"/>
    <property type="evidence" value="ECO:0007669"/>
    <property type="project" value="UniProtKB-UniRule"/>
</dbReference>
<comment type="catalytic activity">
    <reaction evidence="5">
        <text>[pyruvate, water dikinase]-phosphate + phosphate + H(+) = [pyruvate, water dikinase] + diphosphate</text>
        <dbReference type="Rhea" id="RHEA:48580"/>
        <dbReference type="Rhea" id="RHEA-COMP:11425"/>
        <dbReference type="Rhea" id="RHEA-COMP:11426"/>
        <dbReference type="ChEBI" id="CHEBI:15378"/>
        <dbReference type="ChEBI" id="CHEBI:33019"/>
        <dbReference type="ChEBI" id="CHEBI:43176"/>
        <dbReference type="ChEBI" id="CHEBI:43474"/>
        <dbReference type="ChEBI" id="CHEBI:68546"/>
        <dbReference type="EC" id="2.7.4.28"/>
    </reaction>
</comment>
<organism evidence="6 7">
    <name type="scientific">Pleionea mediterranea</name>
    <dbReference type="NCBI Taxonomy" id="523701"/>
    <lineage>
        <taxon>Bacteria</taxon>
        <taxon>Pseudomonadati</taxon>
        <taxon>Pseudomonadota</taxon>
        <taxon>Gammaproteobacteria</taxon>
        <taxon>Oceanospirillales</taxon>
        <taxon>Pleioneaceae</taxon>
        <taxon>Pleionea</taxon>
    </lineage>
</organism>
<accession>A0A316FS25</accession>
<comment type="caution">
    <text evidence="6">The sequence shown here is derived from an EMBL/GenBank/DDBJ whole genome shotgun (WGS) entry which is preliminary data.</text>
</comment>
<name>A0A316FS25_9GAMM</name>
<dbReference type="GO" id="GO:0004674">
    <property type="term" value="F:protein serine/threonine kinase activity"/>
    <property type="evidence" value="ECO:0007669"/>
    <property type="project" value="UniProtKB-UniRule"/>
</dbReference>
<dbReference type="RefSeq" id="WP_109763581.1">
    <property type="nucleotide sequence ID" value="NZ_QGGU01000006.1"/>
</dbReference>
<dbReference type="PANTHER" id="PTHR31756">
    <property type="entry name" value="PYRUVATE, PHOSPHATE DIKINASE REGULATORY PROTEIN 1, CHLOROPLASTIC"/>
    <property type="match status" value="1"/>
</dbReference>
<dbReference type="OrthoDB" id="9782201at2"/>
<keyword evidence="7" id="KW-1185">Reference proteome</keyword>
<dbReference type="GO" id="GO:0005524">
    <property type="term" value="F:ATP binding"/>
    <property type="evidence" value="ECO:0007669"/>
    <property type="project" value="InterPro"/>
</dbReference>
<dbReference type="GO" id="GO:0043531">
    <property type="term" value="F:ADP binding"/>
    <property type="evidence" value="ECO:0007669"/>
    <property type="project" value="UniProtKB-UniRule"/>
</dbReference>
<evidence type="ECO:0000256" key="4">
    <source>
        <dbReference type="ARBA" id="ARBA00022777"/>
    </source>
</evidence>
<dbReference type="InterPro" id="IPR026530">
    <property type="entry name" value="PSRP"/>
</dbReference>
<dbReference type="NCBIfam" id="NF003742">
    <property type="entry name" value="PRK05339.1"/>
    <property type="match status" value="1"/>
</dbReference>
<dbReference type="EC" id="2.7.4.28" evidence="5"/>
<dbReference type="InterPro" id="IPR005177">
    <property type="entry name" value="Kinase-pyrophosphorylase"/>
</dbReference>
<comment type="catalytic activity">
    <reaction evidence="5">
        <text>[pyruvate, water dikinase] + ADP = [pyruvate, water dikinase]-phosphate + AMP + H(+)</text>
        <dbReference type="Rhea" id="RHEA:46020"/>
        <dbReference type="Rhea" id="RHEA-COMP:11425"/>
        <dbReference type="Rhea" id="RHEA-COMP:11426"/>
        <dbReference type="ChEBI" id="CHEBI:15378"/>
        <dbReference type="ChEBI" id="CHEBI:43176"/>
        <dbReference type="ChEBI" id="CHEBI:68546"/>
        <dbReference type="ChEBI" id="CHEBI:456215"/>
        <dbReference type="ChEBI" id="CHEBI:456216"/>
        <dbReference type="EC" id="2.7.11.33"/>
    </reaction>
</comment>
<feature type="binding site" evidence="5">
    <location>
        <begin position="152"/>
        <end position="159"/>
    </location>
    <ligand>
        <name>ADP</name>
        <dbReference type="ChEBI" id="CHEBI:456216"/>
    </ligand>
</feature>
<evidence type="ECO:0000256" key="5">
    <source>
        <dbReference type="HAMAP-Rule" id="MF_01062"/>
    </source>
</evidence>
<keyword evidence="3 5" id="KW-0547">Nucleotide-binding</keyword>
<dbReference type="EC" id="2.7.11.33" evidence="5"/>
<protein>
    <recommendedName>
        <fullName evidence="5">Putative phosphoenolpyruvate synthase regulatory protein</fullName>
        <shortName evidence="5">PEP synthase regulatory protein</shortName>
        <shortName evidence="5">PSRP</shortName>
        <ecNumber evidence="5">2.7.11.33</ecNumber>
        <ecNumber evidence="5">2.7.4.28</ecNumber>
    </recommendedName>
    <alternativeName>
        <fullName evidence="5">Pyruvate, water dikinase regulatory protein</fullName>
    </alternativeName>
</protein>
<dbReference type="Pfam" id="PF03618">
    <property type="entry name" value="Kinase-PPPase"/>
    <property type="match status" value="1"/>
</dbReference>
<dbReference type="AlphaFoldDB" id="A0A316FS25"/>
<proteinExistence type="inferred from homology"/>
<comment type="similarity">
    <text evidence="5">Belongs to the pyruvate, phosphate/water dikinase regulatory protein family. PSRP subfamily.</text>
</comment>
<dbReference type="HAMAP" id="MF_01062">
    <property type="entry name" value="PSRP"/>
    <property type="match status" value="1"/>
</dbReference>
<keyword evidence="4 5" id="KW-0418">Kinase</keyword>
<dbReference type="Proteomes" id="UP000245790">
    <property type="component" value="Unassembled WGS sequence"/>
</dbReference>
<dbReference type="PANTHER" id="PTHR31756:SF3">
    <property type="entry name" value="PYRUVATE, PHOSPHATE DIKINASE REGULATORY PROTEIN 1, CHLOROPLASTIC"/>
    <property type="match status" value="1"/>
</dbReference>
<evidence type="ECO:0000313" key="6">
    <source>
        <dbReference type="EMBL" id="PWK50925.1"/>
    </source>
</evidence>
<sequence>MKRTVFFISDRTGITAEMLGQSLLSQFEEADFEKISLPFIDNEKKALEAKQKIDRAAEQGEAQPIVFDTIVTPEIRKVIMESKGLVFDFFHTFIGPLEDALGLKSGFRVGKTHSYDEKGQYDSRIDAVNFALNNDDGATTRYYDKAELILVGVSRCGKTPTSLYMAMQFGIQVANYPFTEEDMEDLKLPPMLKKYKHKLFGLTIKPHRLHEIRTERRANSQYASLKQCQIEVREVEALMRKEKIPYISTTSKSIEEIATKIMIKSGLKRISF</sequence>
<gene>
    <name evidence="6" type="ORF">C8D97_106218</name>
</gene>
<keyword evidence="1 5" id="KW-0723">Serine/threonine-protein kinase</keyword>
<comment type="function">
    <text evidence="5">Bifunctional serine/threonine kinase and phosphorylase involved in the regulation of the phosphoenolpyruvate synthase (PEPS) by catalyzing its phosphorylation/dephosphorylation.</text>
</comment>
<keyword evidence="2 5" id="KW-0808">Transferase</keyword>
<evidence type="ECO:0000256" key="1">
    <source>
        <dbReference type="ARBA" id="ARBA00022527"/>
    </source>
</evidence>
<reference evidence="6 7" key="1">
    <citation type="submission" date="2018-05" db="EMBL/GenBank/DDBJ databases">
        <title>Genomic Encyclopedia of Type Strains, Phase IV (KMG-IV): sequencing the most valuable type-strain genomes for metagenomic binning, comparative biology and taxonomic classification.</title>
        <authorList>
            <person name="Goeker M."/>
        </authorList>
    </citation>
    <scope>NUCLEOTIDE SEQUENCE [LARGE SCALE GENOMIC DNA]</scope>
    <source>
        <strain evidence="6 7">DSM 25350</strain>
    </source>
</reference>
<evidence type="ECO:0000256" key="2">
    <source>
        <dbReference type="ARBA" id="ARBA00022679"/>
    </source>
</evidence>
<evidence type="ECO:0000256" key="3">
    <source>
        <dbReference type="ARBA" id="ARBA00022741"/>
    </source>
</evidence>